<name>A0ABD4SYD4_9CYAN</name>
<dbReference type="Pfam" id="PF20429">
    <property type="entry name" value="Tab2-like_C"/>
    <property type="match status" value="1"/>
</dbReference>
<gene>
    <name evidence="2" type="ORF">QQ91_0000635</name>
</gene>
<proteinExistence type="predicted"/>
<dbReference type="PANTHER" id="PTHR34556:SF2">
    <property type="entry name" value="PROTEIN TAB2 HOMOLOG, CHLOROPLASTIC"/>
    <property type="match status" value="1"/>
</dbReference>
<sequence length="162" mass="18145">MSLIPPPPQPLPESLWGDIWRFVAVSADELEAGLLTKPIPVCGADPALFPSSLALPQRTPIPGVLIEAGRRSLKLSRWIEAQVPTHLASVLADLQGLLLHTHSQQRWILMTYQDAEMSAAARQFEQRKVQSRGLHFLLIQPDDSGVTYSGLWLLRDQRLNRR</sequence>
<reference evidence="2 3" key="1">
    <citation type="journal article" date="2015" name="Genome Announc.">
        <title>Draft Genome Sequence of Filamentous Marine Cyanobacterium Lyngbya confervoides Strain BDU141951.</title>
        <authorList>
            <person name="Chandrababunaidu M.M."/>
            <person name="Sen D."/>
            <person name="Tripathy S."/>
        </authorList>
    </citation>
    <scope>NUCLEOTIDE SEQUENCE [LARGE SCALE GENOMIC DNA]</scope>
    <source>
        <strain evidence="2 3">BDU141951</strain>
    </source>
</reference>
<protein>
    <submittedName>
        <fullName evidence="2">Tab2/Atab2 family RNA-binding protein</fullName>
    </submittedName>
</protein>
<dbReference type="InterPro" id="IPR046761">
    <property type="entry name" value="Tab2-like_C"/>
</dbReference>
<dbReference type="EMBL" id="JTHE03000004">
    <property type="protein sequence ID" value="MCM1981337.1"/>
    <property type="molecule type" value="Genomic_DNA"/>
</dbReference>
<evidence type="ECO:0000259" key="1">
    <source>
        <dbReference type="Pfam" id="PF20429"/>
    </source>
</evidence>
<dbReference type="PANTHER" id="PTHR34556">
    <property type="match status" value="1"/>
</dbReference>
<comment type="caution">
    <text evidence="2">The sequence shown here is derived from an EMBL/GenBank/DDBJ whole genome shotgun (WGS) entry which is preliminary data.</text>
</comment>
<evidence type="ECO:0000313" key="3">
    <source>
        <dbReference type="Proteomes" id="UP000031561"/>
    </source>
</evidence>
<dbReference type="RefSeq" id="WP_166278681.1">
    <property type="nucleotide sequence ID" value="NZ_JTHE03000004.1"/>
</dbReference>
<dbReference type="InterPro" id="IPR009472">
    <property type="entry name" value="Tab2-like"/>
</dbReference>
<keyword evidence="3" id="KW-1185">Reference proteome</keyword>
<accession>A0ABD4SYD4</accession>
<feature type="domain" description="RNA-binding protein Tab2/Atab2 C-terminal" evidence="1">
    <location>
        <begin position="4"/>
        <end position="155"/>
    </location>
</feature>
<dbReference type="AlphaFoldDB" id="A0ABD4SYD4"/>
<dbReference type="Proteomes" id="UP000031561">
    <property type="component" value="Unassembled WGS sequence"/>
</dbReference>
<organism evidence="2 3">
    <name type="scientific">Lyngbya confervoides BDU141951</name>
    <dbReference type="NCBI Taxonomy" id="1574623"/>
    <lineage>
        <taxon>Bacteria</taxon>
        <taxon>Bacillati</taxon>
        <taxon>Cyanobacteriota</taxon>
        <taxon>Cyanophyceae</taxon>
        <taxon>Oscillatoriophycideae</taxon>
        <taxon>Oscillatoriales</taxon>
        <taxon>Microcoleaceae</taxon>
        <taxon>Lyngbya</taxon>
    </lineage>
</organism>
<evidence type="ECO:0000313" key="2">
    <source>
        <dbReference type="EMBL" id="MCM1981337.1"/>
    </source>
</evidence>